<evidence type="ECO:0000256" key="2">
    <source>
        <dbReference type="ARBA" id="ARBA00022490"/>
    </source>
</evidence>
<feature type="compositionally biased region" description="Acidic residues" evidence="9">
    <location>
        <begin position="279"/>
        <end position="295"/>
    </location>
</feature>
<dbReference type="SMART" id="SM00451">
    <property type="entry name" value="ZnF_U1"/>
    <property type="match status" value="1"/>
</dbReference>
<dbReference type="InterPro" id="IPR040025">
    <property type="entry name" value="Znf622/Rei1/Reh1"/>
</dbReference>
<dbReference type="EMBL" id="ALIE01000011">
    <property type="protein sequence ID" value="EJS44708.1"/>
    <property type="molecule type" value="Genomic_DNA"/>
</dbReference>
<feature type="domain" description="C2H2-type" evidence="10">
    <location>
        <begin position="9"/>
        <end position="31"/>
    </location>
</feature>
<keyword evidence="7" id="KW-0862">Zinc</keyword>
<keyword evidence="2" id="KW-0963">Cytoplasm</keyword>
<dbReference type="Proteomes" id="UP000006968">
    <property type="component" value="Chromosome II"/>
</dbReference>
<evidence type="ECO:0000256" key="5">
    <source>
        <dbReference type="ARBA" id="ARBA00022737"/>
    </source>
</evidence>
<evidence type="ECO:0000256" key="4">
    <source>
        <dbReference type="ARBA" id="ARBA00022723"/>
    </source>
</evidence>
<dbReference type="GO" id="GO:0008270">
    <property type="term" value="F:zinc ion binding"/>
    <property type="evidence" value="ECO:0007669"/>
    <property type="project" value="UniProtKB-KW"/>
</dbReference>
<dbReference type="GO" id="GO:0042273">
    <property type="term" value="P:ribosomal large subunit biogenesis"/>
    <property type="evidence" value="ECO:0007669"/>
    <property type="project" value="TreeGrafter"/>
</dbReference>
<dbReference type="HOGENOM" id="CLU_018787_1_1_1"/>
<sequence length="398" mass="46220">MSSNGVYTCNSCVLTFGASEEQRAHMKSDWHRYNLKRRVAQLPPISFETFESKVSAAAADSSQASVKEKPVTKKELKRREKQALLEKKKKLLEIARANMLENMQKSQDGEVVNMGKLSLQEKEETKETEERKEEEPEELDEEELNEEEMAEKIMQQKLRNRVDIPLEQCLFCEHGKQFDNLEENLDHMFRAHGFYIPEQKFLVDKIGLVKYMSEKIGLGNICIVCNFQGRTLAAARQHMLAKRHCKVPYESEDERLEISEFYDFTSSYATFDNNTTAGNEEDWEDVGSDEAASDDEDLPQEYLYNDGVELHLPTGIKVGHRSLQRYYKQDLKPEVILTEGQGTLVAAETRSFLPIFDKKGVQTQQLVWQTERFDKKRLDKRSAKFVNNQPYYRDQLLQ</sequence>
<comment type="similarity">
    <text evidence="8">Belongs to the REI1 family.</text>
</comment>
<feature type="compositionally biased region" description="Basic and acidic residues" evidence="9">
    <location>
        <begin position="119"/>
        <end position="134"/>
    </location>
</feature>
<feature type="region of interest" description="Disordered" evidence="9">
    <location>
        <begin position="115"/>
        <end position="145"/>
    </location>
</feature>
<evidence type="ECO:0000259" key="10">
    <source>
        <dbReference type="PROSITE" id="PS00028"/>
    </source>
</evidence>
<name>J8Q4T6_SACAR</name>
<dbReference type="GO" id="GO:0003676">
    <property type="term" value="F:nucleic acid binding"/>
    <property type="evidence" value="ECO:0007669"/>
    <property type="project" value="InterPro"/>
</dbReference>
<keyword evidence="12" id="KW-1185">Reference proteome</keyword>
<evidence type="ECO:0000313" key="12">
    <source>
        <dbReference type="Proteomes" id="UP000006968"/>
    </source>
</evidence>
<comment type="caution">
    <text evidence="11">The sequence shown here is derived from an EMBL/GenBank/DDBJ whole genome shotgun (WGS) entry which is preliminary data.</text>
</comment>
<dbReference type="PROSITE" id="PS00028">
    <property type="entry name" value="ZINC_FINGER_C2H2_1"/>
    <property type="match status" value="1"/>
</dbReference>
<reference evidence="11 12" key="1">
    <citation type="journal article" date="2013" name="BMC Genomics">
        <title>High quality de novo sequencing and assembly of the Saccharomyces arboricolus genome.</title>
        <authorList>
            <person name="Liti G."/>
            <person name="Nguyen Ba A.N."/>
            <person name="Blythe M."/>
            <person name="Mueller C.A."/>
            <person name="Bergstroem A."/>
            <person name="Cubillos F.A."/>
            <person name="Dafhnis-Calas F."/>
            <person name="Khoshraftar S."/>
            <person name="Malla S."/>
            <person name="Mehta N."/>
            <person name="Siow C.C."/>
            <person name="Warringer J."/>
            <person name="Moses A.M."/>
            <person name="Louis E.J."/>
            <person name="Nieduszynski C.A."/>
        </authorList>
    </citation>
    <scope>NUCLEOTIDE SEQUENCE [LARGE SCALE GENOMIC DNA]</scope>
    <source>
        <strain evidence="12">H-6 / AS 2.3317 / CBS 10644</strain>
    </source>
</reference>
<evidence type="ECO:0000256" key="1">
    <source>
        <dbReference type="ARBA" id="ARBA00004496"/>
    </source>
</evidence>
<dbReference type="SUPFAM" id="SSF57667">
    <property type="entry name" value="beta-beta-alpha zinc fingers"/>
    <property type="match status" value="1"/>
</dbReference>
<dbReference type="Pfam" id="PF12756">
    <property type="entry name" value="zf-C2H2_2"/>
    <property type="match status" value="1"/>
</dbReference>
<protein>
    <submittedName>
        <fullName evidence="11">Rei1p</fullName>
    </submittedName>
</protein>
<evidence type="ECO:0000256" key="8">
    <source>
        <dbReference type="ARBA" id="ARBA00034126"/>
    </source>
</evidence>
<keyword evidence="5" id="KW-0677">Repeat</keyword>
<gene>
    <name evidence="11" type="ORF">SU7_0297</name>
</gene>
<dbReference type="PANTHER" id="PTHR13182">
    <property type="entry name" value="ZINC FINGER PROTEIN 622"/>
    <property type="match status" value="1"/>
</dbReference>
<dbReference type="GO" id="GO:0005737">
    <property type="term" value="C:cytoplasm"/>
    <property type="evidence" value="ECO:0007669"/>
    <property type="project" value="UniProtKB-SubCell"/>
</dbReference>
<proteinExistence type="inferred from homology"/>
<dbReference type="InterPro" id="IPR041661">
    <property type="entry name" value="ZN622/Rei1/Reh1_Znf-C2H2"/>
</dbReference>
<keyword evidence="3" id="KW-0690">Ribosome biogenesis</keyword>
<comment type="subcellular location">
    <subcellularLocation>
        <location evidence="1">Cytoplasm</location>
    </subcellularLocation>
</comment>
<evidence type="ECO:0000256" key="3">
    <source>
        <dbReference type="ARBA" id="ARBA00022517"/>
    </source>
</evidence>
<dbReference type="InterPro" id="IPR003604">
    <property type="entry name" value="Matrin/U1-like-C_Znf_C2H2"/>
</dbReference>
<organism evidence="11 12">
    <name type="scientific">Saccharomyces arboricola (strain H-6 / AS 2.3317 / CBS 10644)</name>
    <name type="common">Yeast</name>
    <dbReference type="NCBI Taxonomy" id="1160507"/>
    <lineage>
        <taxon>Eukaryota</taxon>
        <taxon>Fungi</taxon>
        <taxon>Dikarya</taxon>
        <taxon>Ascomycota</taxon>
        <taxon>Saccharomycotina</taxon>
        <taxon>Saccharomycetes</taxon>
        <taxon>Saccharomycetales</taxon>
        <taxon>Saccharomycetaceae</taxon>
        <taxon>Saccharomyces</taxon>
    </lineage>
</organism>
<evidence type="ECO:0000313" key="11">
    <source>
        <dbReference type="EMBL" id="EJS44708.1"/>
    </source>
</evidence>
<dbReference type="GO" id="GO:0030687">
    <property type="term" value="C:preribosome, large subunit precursor"/>
    <property type="evidence" value="ECO:0007669"/>
    <property type="project" value="TreeGrafter"/>
</dbReference>
<dbReference type="InterPro" id="IPR013087">
    <property type="entry name" value="Znf_C2H2_type"/>
</dbReference>
<accession>J8Q4T6</accession>
<evidence type="ECO:0000256" key="7">
    <source>
        <dbReference type="ARBA" id="ARBA00022833"/>
    </source>
</evidence>
<keyword evidence="4" id="KW-0479">Metal-binding</keyword>
<dbReference type="InterPro" id="IPR036236">
    <property type="entry name" value="Znf_C2H2_sf"/>
</dbReference>
<evidence type="ECO:0000256" key="6">
    <source>
        <dbReference type="ARBA" id="ARBA00022771"/>
    </source>
</evidence>
<evidence type="ECO:0000256" key="9">
    <source>
        <dbReference type="SAM" id="MobiDB-lite"/>
    </source>
</evidence>
<dbReference type="OrthoDB" id="19329at2759"/>
<dbReference type="PANTHER" id="PTHR13182:SF21">
    <property type="entry name" value="CYTOPLASMIC 60S SUBUNIT BIOGENESIS FACTOR REI1"/>
    <property type="match status" value="1"/>
</dbReference>
<feature type="compositionally biased region" description="Acidic residues" evidence="9">
    <location>
        <begin position="135"/>
        <end position="145"/>
    </location>
</feature>
<dbReference type="AlphaFoldDB" id="J8Q4T6"/>
<keyword evidence="6" id="KW-0863">Zinc-finger</keyword>
<feature type="region of interest" description="Disordered" evidence="9">
    <location>
        <begin position="275"/>
        <end position="295"/>
    </location>
</feature>